<evidence type="ECO:0000256" key="1">
    <source>
        <dbReference type="ARBA" id="ARBA00023118"/>
    </source>
</evidence>
<proteinExistence type="predicted"/>
<dbReference type="NCBIfam" id="TIGR02585">
    <property type="entry name" value="cas_Cst2_DevR"/>
    <property type="match status" value="1"/>
</dbReference>
<organism evidence="3">
    <name type="scientific">Clostridium paraputrificum</name>
    <dbReference type="NCBI Taxonomy" id="29363"/>
    <lineage>
        <taxon>Bacteria</taxon>
        <taxon>Bacillati</taxon>
        <taxon>Bacillota</taxon>
        <taxon>Clostridia</taxon>
        <taxon>Eubacteriales</taxon>
        <taxon>Clostridiaceae</taxon>
        <taxon>Clostridium</taxon>
    </lineage>
</organism>
<dbReference type="AlphaFoldDB" id="A0A6N3B0L6"/>
<reference evidence="3" key="1">
    <citation type="submission" date="2019-11" db="EMBL/GenBank/DDBJ databases">
        <authorList>
            <person name="Feng L."/>
        </authorList>
    </citation>
    <scope>NUCLEOTIDE SEQUENCE</scope>
    <source>
        <strain evidence="3">CParaputrificumLFYP93</strain>
    </source>
</reference>
<name>A0A6N3B0L6_9CLOT</name>
<comment type="function">
    <text evidence="2">CRISPR (clustered regularly interspaced short palindromic repeat) is an adaptive immune system that provides protection against mobile genetic elements (viruses, transposable elements and conjugative plasmids). CRISPR clusters contain spacers, sequences complementary to antecedent mobile elements, and target invading nucleic acids. CRISPR clusters are transcribed and processed into CRISPR RNA (crRNA).</text>
</comment>
<sequence length="300" mass="33508">MSKSITLSVIFQGQSLNYGEGIGNISELKKLTRDDGNFYTLATRQAIAYDIRRLGSEIFGWNLQTVEKKNSKGKSVVQFKNEYSIEESVEMDLFGYMKTEKGKDSNVRSAVARLSNSISLEPYKSDLDFLSNKGLADRIGVDANLASSEQHLSFYTYTLTVDLDGVGVDGDIKLNNKERASRVNQLLDIIKILNRNIRGRQENLSPLFIIGGVYDIANPFFLGRINLDTVKGKYEIRTEAIQAALDLTILDCNVKDNTSIGLVSGIFGNEDKVKELVDNTYNIEGFFKNLKEKVDAYYGG</sequence>
<accession>A0A6N3B0L6</accession>
<evidence type="ECO:0000256" key="2">
    <source>
        <dbReference type="ARBA" id="ARBA00025626"/>
    </source>
</evidence>
<protein>
    <recommendedName>
        <fullName evidence="4">Type I-B CRISPR-associated protein Cas7/Cst2/DevR</fullName>
    </recommendedName>
</protein>
<dbReference type="InterPro" id="IPR013414">
    <property type="entry name" value="Cas7/Cst2/DevR_sub_I-B/Tneap"/>
</dbReference>
<evidence type="ECO:0008006" key="4">
    <source>
        <dbReference type="Google" id="ProtNLM"/>
    </source>
</evidence>
<dbReference type="Pfam" id="PF01905">
    <property type="entry name" value="DevR"/>
    <property type="match status" value="1"/>
</dbReference>
<dbReference type="InterPro" id="IPR010154">
    <property type="entry name" value="CRISPR-assoc_Cas7/Cst2/DevR"/>
</dbReference>
<keyword evidence="1" id="KW-0051">Antiviral defense</keyword>
<dbReference type="RefSeq" id="WP_156559997.1">
    <property type="nucleotide sequence ID" value="NZ_CACRTV010000033.1"/>
</dbReference>
<dbReference type="NCBIfam" id="TIGR01875">
    <property type="entry name" value="cas_MJ0381"/>
    <property type="match status" value="1"/>
</dbReference>
<evidence type="ECO:0000313" key="3">
    <source>
        <dbReference type="EMBL" id="VYT96673.1"/>
    </source>
</evidence>
<dbReference type="EMBL" id="CACRTV010000033">
    <property type="protein sequence ID" value="VYT96673.1"/>
    <property type="molecule type" value="Genomic_DNA"/>
</dbReference>
<gene>
    <name evidence="3" type="ORF">CPLFYP93_01041</name>
</gene>
<dbReference type="GO" id="GO:0051607">
    <property type="term" value="P:defense response to virus"/>
    <property type="evidence" value="ECO:0007669"/>
    <property type="project" value="UniProtKB-KW"/>
</dbReference>